<dbReference type="OrthoDB" id="9805924at2"/>
<dbReference type="InterPro" id="IPR000182">
    <property type="entry name" value="GNAT_dom"/>
</dbReference>
<evidence type="ECO:0000256" key="2">
    <source>
        <dbReference type="ARBA" id="ARBA00023315"/>
    </source>
</evidence>
<dbReference type="Gene3D" id="3.40.630.30">
    <property type="match status" value="1"/>
</dbReference>
<dbReference type="PROSITE" id="PS51186">
    <property type="entry name" value="GNAT"/>
    <property type="match status" value="1"/>
</dbReference>
<reference evidence="4 5" key="1">
    <citation type="submission" date="2019-04" db="EMBL/GenBank/DDBJ databases">
        <title>Phreatobacter aquaticus sp. nov.</title>
        <authorList>
            <person name="Choi A."/>
        </authorList>
    </citation>
    <scope>NUCLEOTIDE SEQUENCE [LARGE SCALE GENOMIC DNA]</scope>
    <source>
        <strain evidence="4 5">KCTC 52518</strain>
    </source>
</reference>
<evidence type="ECO:0000313" key="5">
    <source>
        <dbReference type="Proteomes" id="UP000298781"/>
    </source>
</evidence>
<name>A0A4D7B044_9HYPH</name>
<keyword evidence="2" id="KW-0012">Acyltransferase</keyword>
<feature type="domain" description="N-acetyltransferase" evidence="3">
    <location>
        <begin position="1"/>
        <end position="145"/>
    </location>
</feature>
<keyword evidence="1 4" id="KW-0808">Transferase</keyword>
<gene>
    <name evidence="4" type="ORF">E8M01_03535</name>
</gene>
<dbReference type="PANTHER" id="PTHR43800:SF1">
    <property type="entry name" value="PEPTIDYL-LYSINE N-ACETYLTRANSFERASE YJAB"/>
    <property type="match status" value="1"/>
</dbReference>
<keyword evidence="5" id="KW-1185">Reference proteome</keyword>
<proteinExistence type="predicted"/>
<dbReference type="Proteomes" id="UP000298781">
    <property type="component" value="Chromosome"/>
</dbReference>
<dbReference type="PANTHER" id="PTHR43800">
    <property type="entry name" value="PEPTIDYL-LYSINE N-ACETYLTRANSFERASE YJAB"/>
    <property type="match status" value="1"/>
</dbReference>
<sequence>MQIRPYQPADRDRLLDIWLEASRVGHAFLGEATLREQQALVRDTYLPLADNWVAEIDGRVEAFIGLLDGFIGGLFVDPQAHGSGLGRALVDHAGARLGPLTVSVYADNGQALAFYRRCGFVETTRKAQDDEGRPLAVVDMRRDPGADAFRQKP</sequence>
<protein>
    <submittedName>
        <fullName evidence="4">GNAT family N-acetyltransferase</fullName>
    </submittedName>
</protein>
<dbReference type="GO" id="GO:0016747">
    <property type="term" value="F:acyltransferase activity, transferring groups other than amino-acyl groups"/>
    <property type="evidence" value="ECO:0007669"/>
    <property type="project" value="InterPro"/>
</dbReference>
<dbReference type="InterPro" id="IPR016181">
    <property type="entry name" value="Acyl_CoA_acyltransferase"/>
</dbReference>
<organism evidence="4 5">
    <name type="scientific">Phreatobacter stygius</name>
    <dbReference type="NCBI Taxonomy" id="1940610"/>
    <lineage>
        <taxon>Bacteria</taxon>
        <taxon>Pseudomonadati</taxon>
        <taxon>Pseudomonadota</taxon>
        <taxon>Alphaproteobacteria</taxon>
        <taxon>Hyphomicrobiales</taxon>
        <taxon>Phreatobacteraceae</taxon>
        <taxon>Phreatobacter</taxon>
    </lineage>
</organism>
<dbReference type="KEGG" id="pstg:E8M01_03535"/>
<evidence type="ECO:0000313" key="4">
    <source>
        <dbReference type="EMBL" id="QCI63390.1"/>
    </source>
</evidence>
<dbReference type="Pfam" id="PF13508">
    <property type="entry name" value="Acetyltransf_7"/>
    <property type="match status" value="1"/>
</dbReference>
<dbReference type="AlphaFoldDB" id="A0A4D7B044"/>
<accession>A0A4D7B044</accession>
<dbReference type="RefSeq" id="WP_136958848.1">
    <property type="nucleotide sequence ID" value="NZ_CP039690.1"/>
</dbReference>
<dbReference type="CDD" id="cd04301">
    <property type="entry name" value="NAT_SF"/>
    <property type="match status" value="1"/>
</dbReference>
<evidence type="ECO:0000259" key="3">
    <source>
        <dbReference type="PROSITE" id="PS51186"/>
    </source>
</evidence>
<evidence type="ECO:0000256" key="1">
    <source>
        <dbReference type="ARBA" id="ARBA00022679"/>
    </source>
</evidence>
<dbReference type="SUPFAM" id="SSF55729">
    <property type="entry name" value="Acyl-CoA N-acyltransferases (Nat)"/>
    <property type="match status" value="1"/>
</dbReference>
<dbReference type="EMBL" id="CP039690">
    <property type="protein sequence ID" value="QCI63390.1"/>
    <property type="molecule type" value="Genomic_DNA"/>
</dbReference>